<dbReference type="InterPro" id="IPR051686">
    <property type="entry name" value="Lipoprotein_DolP"/>
</dbReference>
<keyword evidence="3" id="KW-1185">Reference proteome</keyword>
<dbReference type="SMART" id="SM00749">
    <property type="entry name" value="BON"/>
    <property type="match status" value="2"/>
</dbReference>
<dbReference type="PANTHER" id="PTHR34606">
    <property type="entry name" value="BON DOMAIN-CONTAINING PROTEIN"/>
    <property type="match status" value="1"/>
</dbReference>
<dbReference type="PANTHER" id="PTHR34606:SF15">
    <property type="entry name" value="BON DOMAIN-CONTAINING PROTEIN"/>
    <property type="match status" value="1"/>
</dbReference>
<dbReference type="EMBL" id="AP026708">
    <property type="protein sequence ID" value="BDQ34800.1"/>
    <property type="molecule type" value="Genomic_DNA"/>
</dbReference>
<evidence type="ECO:0000313" key="3">
    <source>
        <dbReference type="Proteomes" id="UP001061361"/>
    </source>
</evidence>
<dbReference type="Pfam" id="PF04972">
    <property type="entry name" value="BON"/>
    <property type="match status" value="2"/>
</dbReference>
<proteinExistence type="predicted"/>
<evidence type="ECO:0000313" key="2">
    <source>
        <dbReference type="EMBL" id="BDQ34800.1"/>
    </source>
</evidence>
<dbReference type="InterPro" id="IPR007055">
    <property type="entry name" value="BON_dom"/>
</dbReference>
<dbReference type="Proteomes" id="UP001061361">
    <property type="component" value="Chromosome"/>
</dbReference>
<dbReference type="RefSeq" id="WP_264981692.1">
    <property type="nucleotide sequence ID" value="NZ_AP026708.1"/>
</dbReference>
<reference evidence="2" key="1">
    <citation type="submission" date="2022-08" db="EMBL/GenBank/DDBJ databases">
        <title>Genome Sequence of the sulphate-reducing bacterium, Pseudodesulfovibrio portus JCM14722.</title>
        <authorList>
            <person name="Kondo R."/>
            <person name="Kataoka T."/>
        </authorList>
    </citation>
    <scope>NUCLEOTIDE SEQUENCE</scope>
    <source>
        <strain evidence="2">JCM 14722</strain>
    </source>
</reference>
<name>A0ABM8ATJ2_9BACT</name>
<evidence type="ECO:0000259" key="1">
    <source>
        <dbReference type="PROSITE" id="PS50914"/>
    </source>
</evidence>
<organism evidence="2 3">
    <name type="scientific">Pseudodesulfovibrio portus</name>
    <dbReference type="NCBI Taxonomy" id="231439"/>
    <lineage>
        <taxon>Bacteria</taxon>
        <taxon>Pseudomonadati</taxon>
        <taxon>Thermodesulfobacteriota</taxon>
        <taxon>Desulfovibrionia</taxon>
        <taxon>Desulfovibrionales</taxon>
        <taxon>Desulfovibrionaceae</taxon>
    </lineage>
</organism>
<dbReference type="PROSITE" id="PS50914">
    <property type="entry name" value="BON"/>
    <property type="match status" value="2"/>
</dbReference>
<sequence length="185" mass="20828">MRHLHSFLLLLALLGLMLQVSGCTVYNVAVEERSVSSYVDDEAITFQIEKDFLADDTVKYLDYDASSYEGHVYIVGEYESRAQVDRAVAIAKKVKGVRTVTTYLLPKNPNDHCGTTDNLEIYGRLKKDLVADGDVWSTNIEIKTVQCNVILLGIVGSMNEREKIIDYANKTKGVRSVKSYLKIKR</sequence>
<accession>A0ABM8ATJ2</accession>
<gene>
    <name evidence="2" type="ORF">JCM14722_23420</name>
</gene>
<feature type="domain" description="BON" evidence="1">
    <location>
        <begin position="40"/>
        <end position="108"/>
    </location>
</feature>
<protein>
    <recommendedName>
        <fullName evidence="1">BON domain-containing protein</fullName>
    </recommendedName>
</protein>
<feature type="domain" description="BON" evidence="1">
    <location>
        <begin position="117"/>
        <end position="185"/>
    </location>
</feature>
<dbReference type="InterPro" id="IPR014004">
    <property type="entry name" value="Transpt-assoc_nodulatn_dom_bac"/>
</dbReference>